<dbReference type="Gene3D" id="3.30.2000.30">
    <property type="match status" value="1"/>
</dbReference>
<sequence length="138" mass="15280">MTTEVNRWVYQRLTAALSAVPPLPAVPVFDVARPGQALPYVQISRVVAARQDRLTDLSRRWLVVLSVWSAYSGQAECLRIMGRIRTGLHRRRGDLADDSGNLSGRVVRCTVLTEATSAEPDGLTYMGQVSLEILTEQL</sequence>
<dbReference type="InterPro" id="IPR053745">
    <property type="entry name" value="Viral_Tail_Comp_sf"/>
</dbReference>
<dbReference type="Proteomes" id="UP000586722">
    <property type="component" value="Unassembled WGS sequence"/>
</dbReference>
<dbReference type="Pfam" id="PF11367">
    <property type="entry name" value="Tail_completion_gp17"/>
    <property type="match status" value="1"/>
</dbReference>
<dbReference type="EMBL" id="JAABLQ010000001">
    <property type="protein sequence ID" value="NBN78680.1"/>
    <property type="molecule type" value="Genomic_DNA"/>
</dbReference>
<organism evidence="1 2">
    <name type="scientific">Pannonibacter tanglangensis</name>
    <dbReference type="NCBI Taxonomy" id="2750084"/>
    <lineage>
        <taxon>Bacteria</taxon>
        <taxon>Pseudomonadati</taxon>
        <taxon>Pseudomonadota</taxon>
        <taxon>Alphaproteobacteria</taxon>
        <taxon>Hyphomicrobiales</taxon>
        <taxon>Stappiaceae</taxon>
        <taxon>Pannonibacter</taxon>
    </lineage>
</organism>
<protein>
    <submittedName>
        <fullName evidence="1">DUF3168 domain-containing protein</fullName>
    </submittedName>
</protein>
<reference evidence="2" key="1">
    <citation type="submission" date="2020-01" db="EMBL/GenBank/DDBJ databases">
        <authorList>
            <person name="Fang Y."/>
            <person name="Sun R."/>
            <person name="Nie L."/>
            <person name="He J."/>
            <person name="Hao L."/>
            <person name="Wang L."/>
            <person name="Su S."/>
            <person name="Lv E."/>
            <person name="Zhang Z."/>
            <person name="Xie R."/>
            <person name="Liu H."/>
        </authorList>
    </citation>
    <scope>NUCLEOTIDE SEQUENCE [LARGE SCALE GENOMIC DNA]</scope>
    <source>
        <strain evidence="2">XCT-53</strain>
    </source>
</reference>
<evidence type="ECO:0000313" key="2">
    <source>
        <dbReference type="Proteomes" id="UP000586722"/>
    </source>
</evidence>
<dbReference type="AlphaFoldDB" id="A0A7X5F2R6"/>
<evidence type="ECO:0000313" key="1">
    <source>
        <dbReference type="EMBL" id="NBN78680.1"/>
    </source>
</evidence>
<keyword evidence="2" id="KW-1185">Reference proteome</keyword>
<proteinExistence type="predicted"/>
<gene>
    <name evidence="1" type="ORF">GWI72_10420</name>
</gene>
<name>A0A7X5F2R6_9HYPH</name>
<dbReference type="InterPro" id="IPR021508">
    <property type="entry name" value="Gp17-like"/>
</dbReference>
<comment type="caution">
    <text evidence="1">The sequence shown here is derived from an EMBL/GenBank/DDBJ whole genome shotgun (WGS) entry which is preliminary data.</text>
</comment>
<accession>A0A7X5F2R6</accession>
<dbReference type="RefSeq" id="WP_161708592.1">
    <property type="nucleotide sequence ID" value="NZ_JAABLQ010000001.1"/>
</dbReference>